<name>A0A8H3E0Z4_9AGAM</name>
<evidence type="ECO:0000259" key="4">
    <source>
        <dbReference type="PROSITE" id="PS50048"/>
    </source>
</evidence>
<dbReference type="GO" id="GO:0000981">
    <property type="term" value="F:DNA-binding transcription factor activity, RNA polymerase II-specific"/>
    <property type="evidence" value="ECO:0007669"/>
    <property type="project" value="InterPro"/>
</dbReference>
<evidence type="ECO:0000313" key="6">
    <source>
        <dbReference type="Proteomes" id="UP000663827"/>
    </source>
</evidence>
<dbReference type="AlphaFoldDB" id="A0A8H3E0Z4"/>
<accession>A0A8H3E0Z4</accession>
<dbReference type="PANTHER" id="PTHR37534:SF46">
    <property type="entry name" value="ZN(II)2CYS6 TRANSCRIPTION FACTOR (EUROFUNG)"/>
    <property type="match status" value="1"/>
</dbReference>
<dbReference type="Pfam" id="PF11951">
    <property type="entry name" value="Fungal_trans_2"/>
    <property type="match status" value="1"/>
</dbReference>
<dbReference type="SUPFAM" id="SSF57701">
    <property type="entry name" value="Zn2/Cys6 DNA-binding domain"/>
    <property type="match status" value="1"/>
</dbReference>
<proteinExistence type="predicted"/>
<dbReference type="SMART" id="SM00066">
    <property type="entry name" value="GAL4"/>
    <property type="match status" value="1"/>
</dbReference>
<feature type="region of interest" description="Disordered" evidence="3">
    <location>
        <begin position="150"/>
        <end position="173"/>
    </location>
</feature>
<protein>
    <recommendedName>
        <fullName evidence="4">Zn(2)-C6 fungal-type domain-containing protein</fullName>
    </recommendedName>
</protein>
<reference evidence="5" key="1">
    <citation type="submission" date="2021-01" db="EMBL/GenBank/DDBJ databases">
        <authorList>
            <person name="Kaushik A."/>
        </authorList>
    </citation>
    <scope>NUCLEOTIDE SEQUENCE</scope>
    <source>
        <strain evidence="5">AG5</strain>
    </source>
</reference>
<keyword evidence="2" id="KW-0539">Nucleus</keyword>
<feature type="region of interest" description="Disordered" evidence="3">
    <location>
        <begin position="67"/>
        <end position="94"/>
    </location>
</feature>
<dbReference type="PANTHER" id="PTHR37534">
    <property type="entry name" value="TRANSCRIPTIONAL ACTIVATOR PROTEIN UGA3"/>
    <property type="match status" value="1"/>
</dbReference>
<feature type="compositionally biased region" description="Basic and acidic residues" evidence="3">
    <location>
        <begin position="158"/>
        <end position="169"/>
    </location>
</feature>
<dbReference type="InterPro" id="IPR021858">
    <property type="entry name" value="Fun_TF"/>
</dbReference>
<feature type="domain" description="Zn(2)-C6 fungal-type" evidence="4">
    <location>
        <begin position="17"/>
        <end position="46"/>
    </location>
</feature>
<evidence type="ECO:0000256" key="1">
    <source>
        <dbReference type="ARBA" id="ARBA00004123"/>
    </source>
</evidence>
<feature type="compositionally biased region" description="Polar residues" evidence="3">
    <location>
        <begin position="78"/>
        <end position="93"/>
    </location>
</feature>
<sequence>MRDSSTMSSSQVRSRGGCLACKSKHIKCDETKPNCQRCERSGLNCSGYAFIACNSDGKSMRHWTNPRSMVPPRERATPIQTRQQNFKTASVGPTKTRKVTAGKEGLENSFNLVEHNSEGRCQEPQVDFATITHDHDAFCATLHPSFRLTGSSTIKGRQQNDSEASKDRSSYSTDYAAAPQGAVLCTPVIEASGCTAPDRNSVPCQQLPFPLSLNHTHTTKLDTGPQDPEDTHVRRIIYGSLVLDRTLESNSLPFILESYAAWIQRTAFDPVKVARKTRDHIARHYGDSVESRWTTILIANLIRRLAKNRSMDGIRTPAYLAIVTALRKQVCLRIAHFKLGFDTGELVMEDALMILDNVVDTTMIFGVAGNMNPGMELMREAAPMFHQACPKSPDKRIHLQTLFLLPTESLRDYAALDIFSSVVTSRPMFFQYNTTIDSVLESSVWNFSDDAEIQWAHGLPNQIMLVFARINTLRSASIWDLELFNELETTLQEFVPISAMSGEPNLALGKIAVQECWRQAAYIYLYMGLYEADSSDLRVISALSGFLIVINNVKPGHIPDTFIMLCFAIVGVAARNQADRGVIRYRILGVEDFGCRGSCILAMLEWLWKKVDAENRPAVWIDL</sequence>
<comment type="subcellular location">
    <subcellularLocation>
        <location evidence="1">Nucleus</location>
    </subcellularLocation>
</comment>
<dbReference type="Gene3D" id="4.10.240.10">
    <property type="entry name" value="Zn(2)-C6 fungal-type DNA-binding domain"/>
    <property type="match status" value="1"/>
</dbReference>
<organism evidence="5 6">
    <name type="scientific">Rhizoctonia solani</name>
    <dbReference type="NCBI Taxonomy" id="456999"/>
    <lineage>
        <taxon>Eukaryota</taxon>
        <taxon>Fungi</taxon>
        <taxon>Dikarya</taxon>
        <taxon>Basidiomycota</taxon>
        <taxon>Agaricomycotina</taxon>
        <taxon>Agaricomycetes</taxon>
        <taxon>Cantharellales</taxon>
        <taxon>Ceratobasidiaceae</taxon>
        <taxon>Rhizoctonia</taxon>
    </lineage>
</organism>
<dbReference type="InterPro" id="IPR036864">
    <property type="entry name" value="Zn2-C6_fun-type_DNA-bd_sf"/>
</dbReference>
<evidence type="ECO:0000313" key="5">
    <source>
        <dbReference type="EMBL" id="CAE7138911.1"/>
    </source>
</evidence>
<dbReference type="PROSITE" id="PS50048">
    <property type="entry name" value="ZN2_CY6_FUNGAL_2"/>
    <property type="match status" value="1"/>
</dbReference>
<dbReference type="GO" id="GO:0008270">
    <property type="term" value="F:zinc ion binding"/>
    <property type="evidence" value="ECO:0007669"/>
    <property type="project" value="InterPro"/>
</dbReference>
<dbReference type="CDD" id="cd00067">
    <property type="entry name" value="GAL4"/>
    <property type="match status" value="1"/>
</dbReference>
<dbReference type="EMBL" id="CAJNJQ010001445">
    <property type="protein sequence ID" value="CAE7138911.1"/>
    <property type="molecule type" value="Genomic_DNA"/>
</dbReference>
<dbReference type="PROSITE" id="PS00463">
    <property type="entry name" value="ZN2_CY6_FUNGAL_1"/>
    <property type="match status" value="1"/>
</dbReference>
<evidence type="ECO:0000256" key="3">
    <source>
        <dbReference type="SAM" id="MobiDB-lite"/>
    </source>
</evidence>
<dbReference type="Pfam" id="PF00172">
    <property type="entry name" value="Zn_clus"/>
    <property type="match status" value="1"/>
</dbReference>
<dbReference type="InterPro" id="IPR001138">
    <property type="entry name" value="Zn2Cys6_DnaBD"/>
</dbReference>
<feature type="non-terminal residue" evidence="5">
    <location>
        <position position="1"/>
    </location>
</feature>
<dbReference type="GO" id="GO:0005634">
    <property type="term" value="C:nucleus"/>
    <property type="evidence" value="ECO:0007669"/>
    <property type="project" value="UniProtKB-SubCell"/>
</dbReference>
<evidence type="ECO:0000256" key="2">
    <source>
        <dbReference type="ARBA" id="ARBA00023242"/>
    </source>
</evidence>
<dbReference type="Proteomes" id="UP000663827">
    <property type="component" value="Unassembled WGS sequence"/>
</dbReference>
<comment type="caution">
    <text evidence="5">The sequence shown here is derived from an EMBL/GenBank/DDBJ whole genome shotgun (WGS) entry which is preliminary data.</text>
</comment>
<gene>
    <name evidence="5" type="ORF">RDB_LOCUS71929</name>
</gene>